<feature type="compositionally biased region" description="Basic and acidic residues" evidence="5">
    <location>
        <begin position="173"/>
        <end position="184"/>
    </location>
</feature>
<reference evidence="7 8" key="1">
    <citation type="journal article" date="2016" name="Sci. Rep.">
        <title>Peltaster fructicola genome reveals evolution from an invasive phytopathogen to an ectophytic parasite.</title>
        <authorList>
            <person name="Xu C."/>
            <person name="Chen H."/>
            <person name="Gleason M.L."/>
            <person name="Xu J.R."/>
            <person name="Liu H."/>
            <person name="Zhang R."/>
            <person name="Sun G."/>
        </authorList>
    </citation>
    <scope>NUCLEOTIDE SEQUENCE [LARGE SCALE GENOMIC DNA]</scope>
    <source>
        <strain evidence="7 8">LNHT1506</strain>
    </source>
</reference>
<feature type="compositionally biased region" description="Basic and acidic residues" evidence="5">
    <location>
        <begin position="222"/>
        <end position="235"/>
    </location>
</feature>
<dbReference type="GO" id="GO:0006457">
    <property type="term" value="P:protein folding"/>
    <property type="evidence" value="ECO:0007669"/>
    <property type="project" value="InterPro"/>
</dbReference>
<dbReference type="AlphaFoldDB" id="A0A6H0Y290"/>
<dbReference type="EC" id="5.2.1.8" evidence="2"/>
<dbReference type="PROSITE" id="PS50072">
    <property type="entry name" value="CSA_PPIASE_2"/>
    <property type="match status" value="1"/>
</dbReference>
<keyword evidence="8" id="KW-1185">Reference proteome</keyword>
<dbReference type="Gene3D" id="2.40.100.10">
    <property type="entry name" value="Cyclophilin-like"/>
    <property type="match status" value="1"/>
</dbReference>
<organism evidence="7 8">
    <name type="scientific">Peltaster fructicola</name>
    <dbReference type="NCBI Taxonomy" id="286661"/>
    <lineage>
        <taxon>Eukaryota</taxon>
        <taxon>Fungi</taxon>
        <taxon>Dikarya</taxon>
        <taxon>Ascomycota</taxon>
        <taxon>Pezizomycotina</taxon>
        <taxon>Dothideomycetes</taxon>
        <taxon>Dothideomycetes incertae sedis</taxon>
        <taxon>Peltaster</taxon>
    </lineage>
</organism>
<evidence type="ECO:0000256" key="1">
    <source>
        <dbReference type="ARBA" id="ARBA00000971"/>
    </source>
</evidence>
<dbReference type="InterPro" id="IPR020892">
    <property type="entry name" value="Cyclophilin-type_PPIase_CS"/>
</dbReference>
<evidence type="ECO:0000256" key="2">
    <source>
        <dbReference type="ARBA" id="ARBA00013194"/>
    </source>
</evidence>
<sequence>MSSFRQLCTGQFKEFSYAGCPFHRVIDEFMIQGGDIANSDGTGILSIYGKEFEDENLNWRKLDASGLVCSANRGKDTNGSQYASSVGFTHDLDANSRRFFITLEAQPHLNGKHTIFGHLVAGQGVLQKIASVSVDHDDRPNVPVVVSRCGELERKRKRRTEPADNLSVPSSNDRGRRRESHDSDIEMGAEDTAGIANTKGRRQSDNAVDEGIRGRPRKRSKQRADSRHLDEESSSTRHSPVKMHKRKRSSSPSRKPNQDSHLDDRQPDRRRRRSLPNQYDDEREAGPRHQHRHDRRTDRFDGQRSDHRQHDRWRPYQGRGDVSRHSSRYDDGRLGGGGHEDGAPPVKFKGRGVMKYREPDRF</sequence>
<gene>
    <name evidence="7" type="ORF">AMS68_006558</name>
</gene>
<dbReference type="InterPro" id="IPR029000">
    <property type="entry name" value="Cyclophilin-like_dom_sf"/>
</dbReference>
<dbReference type="SUPFAM" id="SSF50891">
    <property type="entry name" value="Cyclophilin-like"/>
    <property type="match status" value="1"/>
</dbReference>
<evidence type="ECO:0000313" key="8">
    <source>
        <dbReference type="Proteomes" id="UP000503462"/>
    </source>
</evidence>
<feature type="compositionally biased region" description="Basic and acidic residues" evidence="5">
    <location>
        <begin position="295"/>
        <end position="314"/>
    </location>
</feature>
<evidence type="ECO:0000256" key="5">
    <source>
        <dbReference type="SAM" id="MobiDB-lite"/>
    </source>
</evidence>
<feature type="domain" description="PPIase cyclophilin-type" evidence="6">
    <location>
        <begin position="1"/>
        <end position="151"/>
    </location>
</feature>
<dbReference type="InterPro" id="IPR002130">
    <property type="entry name" value="Cyclophilin-type_PPIase_dom"/>
</dbReference>
<feature type="compositionally biased region" description="Basic and acidic residues" evidence="5">
    <location>
        <begin position="321"/>
        <end position="342"/>
    </location>
</feature>
<dbReference type="GO" id="GO:0003755">
    <property type="term" value="F:peptidyl-prolyl cis-trans isomerase activity"/>
    <property type="evidence" value="ECO:0007669"/>
    <property type="project" value="UniProtKB-KW"/>
</dbReference>
<dbReference type="Proteomes" id="UP000503462">
    <property type="component" value="Chromosome 4"/>
</dbReference>
<comment type="catalytic activity">
    <reaction evidence="1">
        <text>[protein]-peptidylproline (omega=180) = [protein]-peptidylproline (omega=0)</text>
        <dbReference type="Rhea" id="RHEA:16237"/>
        <dbReference type="Rhea" id="RHEA-COMP:10747"/>
        <dbReference type="Rhea" id="RHEA-COMP:10748"/>
        <dbReference type="ChEBI" id="CHEBI:83833"/>
        <dbReference type="ChEBI" id="CHEBI:83834"/>
        <dbReference type="EC" id="5.2.1.8"/>
    </reaction>
</comment>
<dbReference type="PANTHER" id="PTHR11071">
    <property type="entry name" value="PEPTIDYL-PROLYL CIS-TRANS ISOMERASE"/>
    <property type="match status" value="1"/>
</dbReference>
<proteinExistence type="predicted"/>
<protein>
    <recommendedName>
        <fullName evidence="2">peptidylprolyl isomerase</fullName>
        <ecNumber evidence="2">5.2.1.8</ecNumber>
    </recommendedName>
</protein>
<dbReference type="GO" id="GO:0016018">
    <property type="term" value="F:cyclosporin A binding"/>
    <property type="evidence" value="ECO:0007669"/>
    <property type="project" value="TreeGrafter"/>
</dbReference>
<evidence type="ECO:0000256" key="3">
    <source>
        <dbReference type="ARBA" id="ARBA00023110"/>
    </source>
</evidence>
<feature type="region of interest" description="Disordered" evidence="5">
    <location>
        <begin position="154"/>
        <end position="362"/>
    </location>
</feature>
<dbReference type="PRINTS" id="PR00153">
    <property type="entry name" value="CSAPPISMRASE"/>
</dbReference>
<keyword evidence="4" id="KW-0413">Isomerase</keyword>
<feature type="compositionally biased region" description="Basic and acidic residues" evidence="5">
    <location>
        <begin position="256"/>
        <end position="267"/>
    </location>
</feature>
<name>A0A6H0Y290_9PEZI</name>
<dbReference type="PROSITE" id="PS00170">
    <property type="entry name" value="CSA_PPIASE_1"/>
    <property type="match status" value="1"/>
</dbReference>
<dbReference type="EMBL" id="CP051142">
    <property type="protein sequence ID" value="QIX01041.1"/>
    <property type="molecule type" value="Genomic_DNA"/>
</dbReference>
<dbReference type="GO" id="GO:0005737">
    <property type="term" value="C:cytoplasm"/>
    <property type="evidence" value="ECO:0007669"/>
    <property type="project" value="TreeGrafter"/>
</dbReference>
<dbReference type="Pfam" id="PF00160">
    <property type="entry name" value="Pro_isomerase"/>
    <property type="match status" value="1"/>
</dbReference>
<dbReference type="PANTHER" id="PTHR11071:SF561">
    <property type="entry name" value="PEPTIDYL-PROLYL CIS-TRANS ISOMERASE D-RELATED"/>
    <property type="match status" value="1"/>
</dbReference>
<evidence type="ECO:0000259" key="6">
    <source>
        <dbReference type="PROSITE" id="PS50072"/>
    </source>
</evidence>
<evidence type="ECO:0000256" key="4">
    <source>
        <dbReference type="ARBA" id="ARBA00023235"/>
    </source>
</evidence>
<feature type="compositionally biased region" description="Basic residues" evidence="5">
    <location>
        <begin position="239"/>
        <end position="249"/>
    </location>
</feature>
<keyword evidence="3" id="KW-0697">Rotamase</keyword>
<accession>A0A6H0Y290</accession>
<dbReference type="OrthoDB" id="407558at2759"/>
<evidence type="ECO:0000313" key="7">
    <source>
        <dbReference type="EMBL" id="QIX01041.1"/>
    </source>
</evidence>